<dbReference type="RefSeq" id="WP_183355494.1">
    <property type="nucleotide sequence ID" value="NZ_BLXX01000010.1"/>
</dbReference>
<keyword evidence="4" id="KW-1133">Transmembrane helix</keyword>
<dbReference type="AlphaFoldDB" id="A0A6V8MM19"/>
<dbReference type="SUPFAM" id="SSF48452">
    <property type="entry name" value="TPR-like"/>
    <property type="match status" value="1"/>
</dbReference>
<feature type="transmembrane region" description="Helical" evidence="4">
    <location>
        <begin position="386"/>
        <end position="405"/>
    </location>
</feature>
<evidence type="ECO:0000256" key="1">
    <source>
        <dbReference type="ARBA" id="ARBA00022737"/>
    </source>
</evidence>
<comment type="caution">
    <text evidence="5">The sequence shown here is derived from an EMBL/GenBank/DDBJ whole genome shotgun (WGS) entry which is preliminary data.</text>
</comment>
<feature type="transmembrane region" description="Helical" evidence="4">
    <location>
        <begin position="356"/>
        <end position="374"/>
    </location>
</feature>
<reference evidence="6" key="1">
    <citation type="submission" date="2020-06" db="EMBL/GenBank/DDBJ databases">
        <title>Draft genomic sequence of Geomonas sp. Red330.</title>
        <authorList>
            <person name="Itoh H."/>
            <person name="Zhenxing X."/>
            <person name="Ushijima N."/>
            <person name="Masuda Y."/>
            <person name="Shiratori Y."/>
            <person name="Senoo K."/>
        </authorList>
    </citation>
    <scope>NUCLEOTIDE SEQUENCE [LARGE SCALE GENOMIC DNA]</scope>
    <source>
        <strain evidence="6">Red330</strain>
    </source>
</reference>
<dbReference type="PROSITE" id="PS50005">
    <property type="entry name" value="TPR"/>
    <property type="match status" value="4"/>
</dbReference>
<dbReference type="Proteomes" id="UP000556026">
    <property type="component" value="Unassembled WGS sequence"/>
</dbReference>
<feature type="repeat" description="TPR" evidence="3">
    <location>
        <begin position="526"/>
        <end position="559"/>
    </location>
</feature>
<keyword evidence="1" id="KW-0677">Repeat</keyword>
<accession>A0A6V8MM19</accession>
<dbReference type="PROSITE" id="PS50293">
    <property type="entry name" value="TPR_REGION"/>
    <property type="match status" value="2"/>
</dbReference>
<dbReference type="InterPro" id="IPR052346">
    <property type="entry name" value="O-mannosyl-transferase_TMTC"/>
</dbReference>
<keyword evidence="6" id="KW-1185">Reference proteome</keyword>
<feature type="transmembrane region" description="Helical" evidence="4">
    <location>
        <begin position="72"/>
        <end position="91"/>
    </location>
</feature>
<keyword evidence="4" id="KW-0472">Membrane</keyword>
<dbReference type="EMBL" id="BLXX01000010">
    <property type="protein sequence ID" value="GFO60679.1"/>
    <property type="molecule type" value="Genomic_DNA"/>
</dbReference>
<evidence type="ECO:0008006" key="7">
    <source>
        <dbReference type="Google" id="ProtNLM"/>
    </source>
</evidence>
<dbReference type="SMART" id="SM00028">
    <property type="entry name" value="TPR"/>
    <property type="match status" value="4"/>
</dbReference>
<organism evidence="5 6">
    <name type="scientific">Geomonas silvestris</name>
    <dbReference type="NCBI Taxonomy" id="2740184"/>
    <lineage>
        <taxon>Bacteria</taxon>
        <taxon>Pseudomonadati</taxon>
        <taxon>Thermodesulfobacteriota</taxon>
        <taxon>Desulfuromonadia</taxon>
        <taxon>Geobacterales</taxon>
        <taxon>Geobacteraceae</taxon>
        <taxon>Geomonas</taxon>
    </lineage>
</organism>
<sequence>MYKSICGNKYVMASLIVVLGVLAYSNSFTVPFQFDDESYVATNSIIRTFHYFFSPLDIFKIEKLSPTSLPPALQFAFMTRILGYFTLALNFKLHGLNVVGYHVVNLALHLFNGYLVYLIARYTLELERCAPRGDDSRAGYPEAIAAATALFFVVHPMQTHAVTYITSRFLLMASCGYLLALFCYLKSQTEPAGKRALWYGLALASTVGSMLSKEFSFTLPFIVALYDFTFLDRGLKARLKALAPFAATLCIIPILVFLQQGQLGALDSTMRTITAADVSKISRGDYLLTQFGVITDYLRLLFLPIHQNVDHDFTKYHTLFALPVFGCFLLLVAIFLTGLFCYYLSGRLREFPELRLAGFGILWFFVTLSVESSILPLGELGAEYRVYLPSFGLFLAVTALSHLAARLTLGTTAGIRLFAGLFGVLVLVLAVATFSRNRVWQTEISLWEDSAKNSPKKLRPHQNLGLYLSAAGRLDEAKKELSAALAIDPNNFELHNNLGIVYKKLGDYPNAIGEYTKASQLNPGDPMSIFNLANAYLAQGDIASALRYYEKCLQIIPDYDELHNNLAIAYLKSGRPADALREFERAVQLNPENANARRNLESVRSMKAGPGKN</sequence>
<dbReference type="Gene3D" id="1.25.40.10">
    <property type="entry name" value="Tetratricopeptide repeat domain"/>
    <property type="match status" value="1"/>
</dbReference>
<feature type="transmembrane region" description="Helical" evidence="4">
    <location>
        <begin position="241"/>
        <end position="258"/>
    </location>
</feature>
<feature type="transmembrane region" description="Helical" evidence="4">
    <location>
        <begin position="320"/>
        <end position="344"/>
    </location>
</feature>
<evidence type="ECO:0000256" key="3">
    <source>
        <dbReference type="PROSITE-ProRule" id="PRU00339"/>
    </source>
</evidence>
<dbReference type="InterPro" id="IPR019734">
    <property type="entry name" value="TPR_rpt"/>
</dbReference>
<gene>
    <name evidence="5" type="ORF">GMST_30040</name>
</gene>
<protein>
    <recommendedName>
        <fullName evidence="7">O-GlcNAc transferase</fullName>
    </recommendedName>
</protein>
<feature type="repeat" description="TPR" evidence="3">
    <location>
        <begin position="492"/>
        <end position="525"/>
    </location>
</feature>
<evidence type="ECO:0000313" key="6">
    <source>
        <dbReference type="Proteomes" id="UP000556026"/>
    </source>
</evidence>
<dbReference type="InterPro" id="IPR011990">
    <property type="entry name" value="TPR-like_helical_dom_sf"/>
</dbReference>
<feature type="repeat" description="TPR" evidence="3">
    <location>
        <begin position="560"/>
        <end position="593"/>
    </location>
</feature>
<keyword evidence="2 3" id="KW-0802">TPR repeat</keyword>
<dbReference type="Pfam" id="PF14559">
    <property type="entry name" value="TPR_19"/>
    <property type="match status" value="1"/>
</dbReference>
<feature type="transmembrane region" description="Helical" evidence="4">
    <location>
        <begin position="417"/>
        <end position="435"/>
    </location>
</feature>
<proteinExistence type="predicted"/>
<evidence type="ECO:0000256" key="2">
    <source>
        <dbReference type="ARBA" id="ARBA00022803"/>
    </source>
</evidence>
<keyword evidence="4" id="KW-0812">Transmembrane</keyword>
<feature type="repeat" description="TPR" evidence="3">
    <location>
        <begin position="458"/>
        <end position="491"/>
    </location>
</feature>
<dbReference type="PANTHER" id="PTHR44227:SF3">
    <property type="entry name" value="PROTEIN O-MANNOSYL-TRANSFERASE TMTC4"/>
    <property type="match status" value="1"/>
</dbReference>
<evidence type="ECO:0000313" key="5">
    <source>
        <dbReference type="EMBL" id="GFO60679.1"/>
    </source>
</evidence>
<dbReference type="Pfam" id="PF13414">
    <property type="entry name" value="TPR_11"/>
    <property type="match status" value="1"/>
</dbReference>
<feature type="transmembrane region" description="Helical" evidence="4">
    <location>
        <begin position="169"/>
        <end position="187"/>
    </location>
</feature>
<feature type="transmembrane region" description="Helical" evidence="4">
    <location>
        <begin position="98"/>
        <end position="120"/>
    </location>
</feature>
<dbReference type="PANTHER" id="PTHR44227">
    <property type="match status" value="1"/>
</dbReference>
<name>A0A6V8MM19_9BACT</name>
<evidence type="ECO:0000256" key="4">
    <source>
        <dbReference type="SAM" id="Phobius"/>
    </source>
</evidence>